<reference evidence="1 2" key="1">
    <citation type="journal article" date="2020" name="BMC Genomics">
        <title>Intraspecific diversification of the crop wild relative Brassica cretica Lam. using demographic model selection.</title>
        <authorList>
            <person name="Kioukis A."/>
            <person name="Michalopoulou V.A."/>
            <person name="Briers L."/>
            <person name="Pirintsos S."/>
            <person name="Studholme D.J."/>
            <person name="Pavlidis P."/>
            <person name="Sarris P.F."/>
        </authorList>
    </citation>
    <scope>NUCLEOTIDE SEQUENCE [LARGE SCALE GENOMIC DNA]</scope>
    <source>
        <strain evidence="2">cv. PFS-1207/04</strain>
    </source>
</reference>
<feature type="non-terminal residue" evidence="1">
    <location>
        <position position="1"/>
    </location>
</feature>
<gene>
    <name evidence="1" type="ORF">DY000_02004282</name>
</gene>
<accession>A0ABQ7C7F3</accession>
<keyword evidence="2" id="KW-1185">Reference proteome</keyword>
<comment type="caution">
    <text evidence="1">The sequence shown here is derived from an EMBL/GenBank/DDBJ whole genome shotgun (WGS) entry which is preliminary data.</text>
</comment>
<proteinExistence type="predicted"/>
<dbReference type="EMBL" id="QGKV02000832">
    <property type="protein sequence ID" value="KAF3547097.1"/>
    <property type="molecule type" value="Genomic_DNA"/>
</dbReference>
<name>A0ABQ7C7F3_BRACR</name>
<protein>
    <submittedName>
        <fullName evidence="1">Uncharacterized protein</fullName>
    </submittedName>
</protein>
<organism evidence="1 2">
    <name type="scientific">Brassica cretica</name>
    <name type="common">Mustard</name>
    <dbReference type="NCBI Taxonomy" id="69181"/>
    <lineage>
        <taxon>Eukaryota</taxon>
        <taxon>Viridiplantae</taxon>
        <taxon>Streptophyta</taxon>
        <taxon>Embryophyta</taxon>
        <taxon>Tracheophyta</taxon>
        <taxon>Spermatophyta</taxon>
        <taxon>Magnoliopsida</taxon>
        <taxon>eudicotyledons</taxon>
        <taxon>Gunneridae</taxon>
        <taxon>Pentapetalae</taxon>
        <taxon>rosids</taxon>
        <taxon>malvids</taxon>
        <taxon>Brassicales</taxon>
        <taxon>Brassicaceae</taxon>
        <taxon>Brassiceae</taxon>
        <taxon>Brassica</taxon>
    </lineage>
</organism>
<evidence type="ECO:0000313" key="1">
    <source>
        <dbReference type="EMBL" id="KAF3547097.1"/>
    </source>
</evidence>
<sequence>LRKLAAQAILFHLWKQRNNVYHNNIAVAPSVISELIYRDVRNIIMARRKRRKRKQFHSLLASWII</sequence>
<evidence type="ECO:0000313" key="2">
    <source>
        <dbReference type="Proteomes" id="UP000266723"/>
    </source>
</evidence>
<dbReference type="Proteomes" id="UP000266723">
    <property type="component" value="Unassembled WGS sequence"/>
</dbReference>